<keyword evidence="4" id="KW-1185">Reference proteome</keyword>
<protein>
    <submittedName>
        <fullName evidence="3">Uncharacterized protein</fullName>
    </submittedName>
</protein>
<dbReference type="GO" id="GO:0042776">
    <property type="term" value="P:proton motive force-driven mitochondrial ATP synthesis"/>
    <property type="evidence" value="ECO:0007669"/>
    <property type="project" value="TreeGrafter"/>
</dbReference>
<dbReference type="AlphaFoldDB" id="A0A9P0NAZ9"/>
<gene>
    <name evidence="3" type="ORF">CHIRRI_LOCUS99</name>
</gene>
<feature type="region of interest" description="Disordered" evidence="2">
    <location>
        <begin position="36"/>
        <end position="56"/>
    </location>
</feature>
<dbReference type="GO" id="GO:0045259">
    <property type="term" value="C:proton-transporting ATP synthase complex"/>
    <property type="evidence" value="ECO:0007669"/>
    <property type="project" value="InterPro"/>
</dbReference>
<proteinExistence type="inferred from homology"/>
<dbReference type="Proteomes" id="UP001153620">
    <property type="component" value="Chromosome 1"/>
</dbReference>
<dbReference type="PANTHER" id="PTHR12448:SF0">
    <property type="entry name" value="ATP SYNTHASE SUBUNIT EPSILON, MITOCHONDRIAL"/>
    <property type="match status" value="1"/>
</dbReference>
<dbReference type="EMBL" id="OU895877">
    <property type="protein sequence ID" value="CAH1707236.1"/>
    <property type="molecule type" value="Genomic_DNA"/>
</dbReference>
<dbReference type="Pfam" id="PF04627">
    <property type="entry name" value="ATP-synt_Eps"/>
    <property type="match status" value="1"/>
</dbReference>
<dbReference type="PANTHER" id="PTHR12448">
    <property type="entry name" value="ATP SYNTHASE EPSILON CHAIN, MITOCHONDRIAL"/>
    <property type="match status" value="1"/>
</dbReference>
<feature type="compositionally biased region" description="Polar residues" evidence="2">
    <location>
        <begin position="46"/>
        <end position="56"/>
    </location>
</feature>
<sequence>MTAWRQAGLNYINYSNIAARILRRTLKPEARVEAAKRDESHIRFTPWTNGKPTHEK</sequence>
<comment type="similarity">
    <text evidence="1">Belongs to the eukaryotic ATPase epsilon family.</text>
</comment>
<dbReference type="InterPro" id="IPR006721">
    <property type="entry name" value="ATP_synth_F1_esu_mt"/>
</dbReference>
<dbReference type="SUPFAM" id="SSF48690">
    <property type="entry name" value="Epsilon subunit of mitochondrial F1F0-ATP synthase"/>
    <property type="match status" value="1"/>
</dbReference>
<reference evidence="3" key="1">
    <citation type="submission" date="2022-01" db="EMBL/GenBank/DDBJ databases">
        <authorList>
            <person name="King R."/>
        </authorList>
    </citation>
    <scope>NUCLEOTIDE SEQUENCE</scope>
</reference>
<dbReference type="GO" id="GO:0005743">
    <property type="term" value="C:mitochondrial inner membrane"/>
    <property type="evidence" value="ECO:0007669"/>
    <property type="project" value="InterPro"/>
</dbReference>
<dbReference type="OrthoDB" id="269124at2759"/>
<dbReference type="FunFam" id="1.10.1620.20:FF:000005">
    <property type="entry name" value="Uncharacterized protein, isoform A"/>
    <property type="match status" value="1"/>
</dbReference>
<reference evidence="3" key="2">
    <citation type="submission" date="2022-10" db="EMBL/GenBank/DDBJ databases">
        <authorList>
            <consortium name="ENA_rothamsted_submissions"/>
            <consortium name="culmorum"/>
            <person name="King R."/>
        </authorList>
    </citation>
    <scope>NUCLEOTIDE SEQUENCE</scope>
</reference>
<evidence type="ECO:0000256" key="2">
    <source>
        <dbReference type="SAM" id="MobiDB-lite"/>
    </source>
</evidence>
<evidence type="ECO:0000313" key="3">
    <source>
        <dbReference type="EMBL" id="CAH1707236.1"/>
    </source>
</evidence>
<dbReference type="Gene3D" id="1.10.1620.20">
    <property type="entry name" value="ATP synthase, F1 complex, epsilon subunit superfamily, mitochondrial"/>
    <property type="match status" value="1"/>
</dbReference>
<accession>A0A9P0NAZ9</accession>
<dbReference type="InterPro" id="IPR036742">
    <property type="entry name" value="ATP_synth_F1_esu_sf_mt"/>
</dbReference>
<organism evidence="3 4">
    <name type="scientific">Chironomus riparius</name>
    <dbReference type="NCBI Taxonomy" id="315576"/>
    <lineage>
        <taxon>Eukaryota</taxon>
        <taxon>Metazoa</taxon>
        <taxon>Ecdysozoa</taxon>
        <taxon>Arthropoda</taxon>
        <taxon>Hexapoda</taxon>
        <taxon>Insecta</taxon>
        <taxon>Pterygota</taxon>
        <taxon>Neoptera</taxon>
        <taxon>Endopterygota</taxon>
        <taxon>Diptera</taxon>
        <taxon>Nematocera</taxon>
        <taxon>Chironomoidea</taxon>
        <taxon>Chironomidae</taxon>
        <taxon>Chironominae</taxon>
        <taxon>Chironomus</taxon>
    </lineage>
</organism>
<dbReference type="CDD" id="cd12153">
    <property type="entry name" value="F1-ATPase_epsilon"/>
    <property type="match status" value="1"/>
</dbReference>
<evidence type="ECO:0000313" key="4">
    <source>
        <dbReference type="Proteomes" id="UP001153620"/>
    </source>
</evidence>
<dbReference type="GO" id="GO:0046933">
    <property type="term" value="F:proton-transporting ATP synthase activity, rotational mechanism"/>
    <property type="evidence" value="ECO:0007669"/>
    <property type="project" value="InterPro"/>
</dbReference>
<name>A0A9P0NAZ9_9DIPT</name>
<evidence type="ECO:0000256" key="1">
    <source>
        <dbReference type="ARBA" id="ARBA00009502"/>
    </source>
</evidence>